<protein>
    <submittedName>
        <fullName evidence="1">Uncharacterized protein</fullName>
    </submittedName>
</protein>
<sequence>MEITSGFKKTFKKTYKSIKKRINIFLKKLGFSKKKTYEVSNQIVTEMYGTIGRYVQKEINDQIEPRSLQQERNRNNLELFDRTSDLPSYSEAITNSQSYHQPSVLPSYKEVKPQLPRYEEAVADIKPFDEERARRYKELLNEMNIFFAKEALKPTGKNWTSNVKQAKPLSQLKNGQNGNLDIEENKLYSL</sequence>
<dbReference type="Proteomes" id="UP000253689">
    <property type="component" value="Chromosome"/>
</dbReference>
<proteinExistence type="predicted"/>
<organism evidence="1 2">
    <name type="scientific">Spiroplasma phoeniceum P40</name>
    <dbReference type="NCBI Taxonomy" id="1276259"/>
    <lineage>
        <taxon>Bacteria</taxon>
        <taxon>Bacillati</taxon>
        <taxon>Mycoplasmatota</taxon>
        <taxon>Mollicutes</taxon>
        <taxon>Entomoplasmatales</taxon>
        <taxon>Spiroplasmataceae</taxon>
        <taxon>Spiroplasma</taxon>
    </lineage>
</organism>
<gene>
    <name evidence="1" type="ORF">SDAV_00403</name>
</gene>
<dbReference type="EMBL" id="CP031088">
    <property type="protein sequence ID" value="AXF95397.1"/>
    <property type="molecule type" value="Genomic_DNA"/>
</dbReference>
<reference evidence="2" key="1">
    <citation type="submission" date="2018-07" db="EMBL/GenBank/DDBJ databases">
        <title>Complete Genome Sequence of Spiroplasma phoeniceum.</title>
        <authorList>
            <person name="Davis R.E."/>
            <person name="Shao J.Y."/>
            <person name="Zhao Y."/>
            <person name="Silver A."/>
            <person name="Stump z."/>
            <person name="Gasparich G."/>
        </authorList>
    </citation>
    <scope>NUCLEOTIDE SEQUENCE [LARGE SCALE GENOMIC DNA]</scope>
    <source>
        <strain evidence="2">P40</strain>
    </source>
</reference>
<keyword evidence="2" id="KW-1185">Reference proteome</keyword>
<evidence type="ECO:0000313" key="1">
    <source>
        <dbReference type="EMBL" id="AXF95397.1"/>
    </source>
</evidence>
<accession>A0A345DMF9</accession>
<evidence type="ECO:0000313" key="2">
    <source>
        <dbReference type="Proteomes" id="UP000253689"/>
    </source>
</evidence>
<dbReference type="RefSeq" id="WP_114564330.1">
    <property type="nucleotide sequence ID" value="NZ_CP031088.1"/>
</dbReference>
<dbReference type="AlphaFoldDB" id="A0A345DMF9"/>
<name>A0A345DMF9_9MOLU</name>
<dbReference type="KEGG" id="sphh:SDAV_00403"/>